<dbReference type="PANTHER" id="PTHR24276:SF98">
    <property type="entry name" value="FI18310P1-RELATED"/>
    <property type="match status" value="1"/>
</dbReference>
<dbReference type="OrthoDB" id="9815928at2"/>
<gene>
    <name evidence="5" type="ORF">SMD11_4831</name>
</gene>
<dbReference type="PRINTS" id="PR00722">
    <property type="entry name" value="CHYMOTRYPSIN"/>
</dbReference>
<dbReference type="AlphaFoldDB" id="A0A1Z2L7Y9"/>
<sequence length="531" mass="55997">MSAIRPRAAWMTGILASAVAASLLTGVPAHAVVGEEAADGAYAFTAQLDIDEGARGCSAALVEQEWLVTAASCFADDPAKSFKISAGTPKRKTTATIGRTDLSGKGGGVVDVVELVPREDRDLVMARLARPVTGVKPAHLNFDTILPGEHLRVAGYGRTKDEWVPDRLHSAGFDVESAKGGTVRLKGRSADAAACQGDTGGPVFKDLSGHYELVGITSTSGQAGCFGTDGSETRRGVQAARVDDIAGWIQATASRGVLSRADWKNAVHVVSGNFTRGIKHSDRSDVFVVWADGSASIFRGADHTDDKYPFMAEYKVAAKGSYWKDAAAVTGTRVTDAASSGSATDGLTVRWKSGKLSTFTHVDTYGFFEEKTLAYSGSWKNARLITAGRHTANKLRDDLVVLWADGSTSMYSDTGVNGVAKETQLTKADKAWTEAAQISSAEFTGGGTADLVVSWKSGKAELFAGLDTDGFHGSTVLRKAGSAWRYATTLTPGVFGGRYPGDLLVRWADGNLSYYSDVDTSGTHAEVQLVG</sequence>
<dbReference type="RefSeq" id="WP_087928376.1">
    <property type="nucleotide sequence ID" value="NZ_CP021744.1"/>
</dbReference>
<dbReference type="PROSITE" id="PS50240">
    <property type="entry name" value="TRYPSIN_DOM"/>
    <property type="match status" value="1"/>
</dbReference>
<comment type="similarity">
    <text evidence="1">Belongs to the peptidase S1 family.</text>
</comment>
<evidence type="ECO:0000256" key="1">
    <source>
        <dbReference type="ARBA" id="ARBA00007664"/>
    </source>
</evidence>
<dbReference type="Proteomes" id="UP000195755">
    <property type="component" value="Chromosome"/>
</dbReference>
<dbReference type="InterPro" id="IPR001254">
    <property type="entry name" value="Trypsin_dom"/>
</dbReference>
<evidence type="ECO:0000259" key="4">
    <source>
        <dbReference type="PROSITE" id="PS50240"/>
    </source>
</evidence>
<keyword evidence="3" id="KW-0732">Signal</keyword>
<proteinExistence type="inferred from homology"/>
<dbReference type="EMBL" id="CP021744">
    <property type="protein sequence ID" value="ARZ70424.1"/>
    <property type="molecule type" value="Genomic_DNA"/>
</dbReference>
<evidence type="ECO:0000256" key="3">
    <source>
        <dbReference type="SAM" id="SignalP"/>
    </source>
</evidence>
<feature type="chain" id="PRO_5012961226" evidence="3">
    <location>
        <begin position="32"/>
        <end position="531"/>
    </location>
</feature>
<organism evidence="5 6">
    <name type="scientific">Streptomyces albireticuli</name>
    <dbReference type="NCBI Taxonomy" id="1940"/>
    <lineage>
        <taxon>Bacteria</taxon>
        <taxon>Bacillati</taxon>
        <taxon>Actinomycetota</taxon>
        <taxon>Actinomycetes</taxon>
        <taxon>Kitasatosporales</taxon>
        <taxon>Streptomycetaceae</taxon>
        <taxon>Streptomyces</taxon>
    </lineage>
</organism>
<dbReference type="GO" id="GO:0004252">
    <property type="term" value="F:serine-type endopeptidase activity"/>
    <property type="evidence" value="ECO:0007669"/>
    <property type="project" value="InterPro"/>
</dbReference>
<dbReference type="InterPro" id="IPR009003">
    <property type="entry name" value="Peptidase_S1_PA"/>
</dbReference>
<evidence type="ECO:0000313" key="6">
    <source>
        <dbReference type="Proteomes" id="UP000195755"/>
    </source>
</evidence>
<keyword evidence="2" id="KW-1015">Disulfide bond</keyword>
<feature type="domain" description="Peptidase S1" evidence="4">
    <location>
        <begin position="32"/>
        <end position="254"/>
    </location>
</feature>
<name>A0A1Z2L7Y9_9ACTN</name>
<reference evidence="5 6" key="1">
    <citation type="submission" date="2017-06" db="EMBL/GenBank/DDBJ databases">
        <title>Streptomyces albireticuli Genome sequencing and assembly.</title>
        <authorList>
            <person name="Wang Y."/>
            <person name="Du B."/>
            <person name="Ding Y."/>
            <person name="Liu H."/>
            <person name="Hou Q."/>
            <person name="Liu K."/>
            <person name="Yao L."/>
            <person name="Wang C."/>
        </authorList>
    </citation>
    <scope>NUCLEOTIDE SEQUENCE [LARGE SCALE GENOMIC DNA]</scope>
    <source>
        <strain evidence="5 6">MDJK11</strain>
    </source>
</reference>
<dbReference type="PANTHER" id="PTHR24276">
    <property type="entry name" value="POLYSERASE-RELATED"/>
    <property type="match status" value="1"/>
</dbReference>
<accession>A0A1Z2L7Y9</accession>
<dbReference type="InterPro" id="IPR001314">
    <property type="entry name" value="Peptidase_S1A"/>
</dbReference>
<dbReference type="KEGG" id="salj:SMD11_4831"/>
<dbReference type="GO" id="GO:0006508">
    <property type="term" value="P:proteolysis"/>
    <property type="evidence" value="ECO:0007669"/>
    <property type="project" value="InterPro"/>
</dbReference>
<dbReference type="InterPro" id="IPR050430">
    <property type="entry name" value="Peptidase_S1"/>
</dbReference>
<protein>
    <submittedName>
        <fullName evidence="5">Esterase</fullName>
    </submittedName>
</protein>
<evidence type="ECO:0000313" key="5">
    <source>
        <dbReference type="EMBL" id="ARZ70424.1"/>
    </source>
</evidence>
<dbReference type="Gene3D" id="2.40.10.10">
    <property type="entry name" value="Trypsin-like serine proteases"/>
    <property type="match status" value="1"/>
</dbReference>
<dbReference type="SUPFAM" id="SSF50494">
    <property type="entry name" value="Trypsin-like serine proteases"/>
    <property type="match status" value="1"/>
</dbReference>
<evidence type="ECO:0000256" key="2">
    <source>
        <dbReference type="ARBA" id="ARBA00023157"/>
    </source>
</evidence>
<feature type="signal peptide" evidence="3">
    <location>
        <begin position="1"/>
        <end position="31"/>
    </location>
</feature>
<dbReference type="SMART" id="SM00020">
    <property type="entry name" value="Tryp_SPc"/>
    <property type="match status" value="1"/>
</dbReference>
<dbReference type="InterPro" id="IPR043504">
    <property type="entry name" value="Peptidase_S1_PA_chymotrypsin"/>
</dbReference>
<dbReference type="Pfam" id="PF00089">
    <property type="entry name" value="Trypsin"/>
    <property type="match status" value="1"/>
</dbReference>